<organism evidence="2 3">
    <name type="scientific">Bifidobacterium longum subsp. longum</name>
    <dbReference type="NCBI Taxonomy" id="1679"/>
    <lineage>
        <taxon>Bacteria</taxon>
        <taxon>Bacillati</taxon>
        <taxon>Actinomycetota</taxon>
        <taxon>Actinomycetes</taxon>
        <taxon>Bifidobacteriales</taxon>
        <taxon>Bifidobacteriaceae</taxon>
        <taxon>Bifidobacterium</taxon>
    </lineage>
</organism>
<dbReference type="EMBL" id="CP062943">
    <property type="protein sequence ID" value="QOL54469.1"/>
    <property type="molecule type" value="Genomic_DNA"/>
</dbReference>
<evidence type="ECO:0000313" key="4">
    <source>
        <dbReference type="Proteomes" id="UP000593918"/>
    </source>
</evidence>
<dbReference type="Proteomes" id="UP000593918">
    <property type="component" value="Chromosome"/>
</dbReference>
<sequence length="375" mass="41551">MSDWSKPFKVAYRVMRVNRNTGLETGRLDWVISGGSIERNQDTNICESGSLTVEGATDLGTDRLRIWADCTWHDGSTASVPLGTFLPNIPKRSVNGKESSSQLDLYGLLQEVDDDMFESPITIGKGKKAVTAAADILKGCGLQVAAYNPGNYTLKDNWTFGLRSDKDKDKGSTKLDAVNDLLDLAGYSSARTDEYGRVILEKYVEPGKRQPKWTFQEGANATFLTTMTDERDLREVANVVKVTYYNTDKEYVSTAIDDDPASEFSTVSRGRRVAHAYEYSSIPDEVTTDEQGRKLASDKALELLRTEQSVIHRVTFTHVYAPLNLTDVVDLEYPTGSVSGRFAIRAQNITLEAGIPIECEARTFQRPSEPTTVKA</sequence>
<dbReference type="Proteomes" id="UP000292478">
    <property type="component" value="Unassembled WGS sequence"/>
</dbReference>
<proteinExistence type="predicted"/>
<dbReference type="AlphaFoldDB" id="A0A1D7UNQ1"/>
<reference evidence="2" key="2">
    <citation type="submission" date="2019-02" db="EMBL/GenBank/DDBJ databases">
        <authorList>
            <person name="Odamaki T."/>
        </authorList>
    </citation>
    <scope>NUCLEOTIDE SEQUENCE</scope>
    <source>
        <strain evidence="2">MCC10113</strain>
    </source>
</reference>
<gene>
    <name evidence="1" type="ORF">BL5915_06285</name>
    <name evidence="2" type="ORF">MCC10113_1122</name>
</gene>
<evidence type="ECO:0000313" key="3">
    <source>
        <dbReference type="Proteomes" id="UP000292478"/>
    </source>
</evidence>
<protein>
    <submittedName>
        <fullName evidence="2">Uncharacterized protein</fullName>
    </submittedName>
</protein>
<dbReference type="RefSeq" id="WP_023658246.1">
    <property type="nucleotide sequence ID" value="NZ_CP016019.1"/>
</dbReference>
<name>A0A1D7UNQ1_BIFLL</name>
<reference evidence="2 3" key="1">
    <citation type="journal article" date="2018" name="Sci. Rep.">
        <title>Genomic diversity and distribution of Bifidobacterium longum subsp. longum across the human lifespan.</title>
        <authorList>
            <person name="Odamaki T."/>
            <person name="Bottacini F."/>
            <person name="Kato K."/>
            <person name="Mitsuyama E."/>
            <person name="Yoshida K."/>
            <person name="Horigome A."/>
            <person name="Xiao J.Z."/>
            <person name="van Sinderen D."/>
        </authorList>
    </citation>
    <scope>NUCLEOTIDE SEQUENCE [LARGE SCALE GENOMIC DNA]</scope>
    <source>
        <strain evidence="2 3">MCC10113</strain>
    </source>
</reference>
<reference evidence="1 4" key="3">
    <citation type="submission" date="2020-10" db="EMBL/GenBank/DDBJ databases">
        <title>Genome sequencing of Bifidobacterium longum subsp. longum KCTC 5915.</title>
        <authorList>
            <person name="Kim J."/>
        </authorList>
    </citation>
    <scope>NUCLEOTIDE SEQUENCE [LARGE SCALE GENOMIC DNA]</scope>
    <source>
        <strain evidence="1 4">KCTC 5915</strain>
    </source>
</reference>
<dbReference type="EMBL" id="SHTC01000015">
    <property type="protein sequence ID" value="TCF58291.1"/>
    <property type="molecule type" value="Genomic_DNA"/>
</dbReference>
<evidence type="ECO:0000313" key="2">
    <source>
        <dbReference type="EMBL" id="TCF58291.1"/>
    </source>
</evidence>
<accession>A0A1D7UNQ1</accession>
<evidence type="ECO:0000313" key="1">
    <source>
        <dbReference type="EMBL" id="QOL54469.1"/>
    </source>
</evidence>